<dbReference type="RefSeq" id="WP_034451486.1">
    <property type="nucleotide sequence ID" value="NZ_LIGK01000022.1"/>
</dbReference>
<organism evidence="2 3">
    <name type="scientific">Salipiger aestuarii</name>
    <dbReference type="NCBI Taxonomy" id="568098"/>
    <lineage>
        <taxon>Bacteria</taxon>
        <taxon>Pseudomonadati</taxon>
        <taxon>Pseudomonadota</taxon>
        <taxon>Alphaproteobacteria</taxon>
        <taxon>Rhodobacterales</taxon>
        <taxon>Roseobacteraceae</taxon>
        <taxon>Salipiger</taxon>
    </lineage>
</organism>
<keyword evidence="3" id="KW-1185">Reference proteome</keyword>
<protein>
    <submittedName>
        <fullName evidence="2">Putative membrane protein</fullName>
    </submittedName>
</protein>
<keyword evidence="1" id="KW-0472">Membrane</keyword>
<reference evidence="2 3" key="1">
    <citation type="submission" date="2018-06" db="EMBL/GenBank/DDBJ databases">
        <title>Genomic Encyclopedia of Archaeal and Bacterial Type Strains, Phase II (KMG-II): from individual species to whole genera.</title>
        <authorList>
            <person name="Goeker M."/>
        </authorList>
    </citation>
    <scope>NUCLEOTIDE SEQUENCE [LARGE SCALE GENOMIC DNA]</scope>
    <source>
        <strain evidence="2 3">DSM 22011</strain>
    </source>
</reference>
<dbReference type="InterPro" id="IPR025961">
    <property type="entry name" value="Metal_resist"/>
</dbReference>
<feature type="transmembrane region" description="Helical" evidence="1">
    <location>
        <begin position="17"/>
        <end position="39"/>
    </location>
</feature>
<proteinExistence type="predicted"/>
<dbReference type="Proteomes" id="UP000249165">
    <property type="component" value="Unassembled WGS sequence"/>
</dbReference>
<dbReference type="Pfam" id="PF13801">
    <property type="entry name" value="Metal_resist"/>
    <property type="match status" value="1"/>
</dbReference>
<evidence type="ECO:0000313" key="2">
    <source>
        <dbReference type="EMBL" id="RAK17274.1"/>
    </source>
</evidence>
<accession>A0A327Y8Z2</accession>
<dbReference type="EMBL" id="QLMG01000015">
    <property type="protein sequence ID" value="RAK17274.1"/>
    <property type="molecule type" value="Genomic_DNA"/>
</dbReference>
<comment type="caution">
    <text evidence="2">The sequence shown here is derived from an EMBL/GenBank/DDBJ whole genome shotgun (WGS) entry which is preliminary data.</text>
</comment>
<evidence type="ECO:0000313" key="3">
    <source>
        <dbReference type="Proteomes" id="UP000249165"/>
    </source>
</evidence>
<dbReference type="AlphaFoldDB" id="A0A327Y8Z2"/>
<keyword evidence="1" id="KW-0812">Transmembrane</keyword>
<sequence>MTDESKTKPGMSIGLRALLFGSLALNLAVVGIGLGVVLNRPDVGHHALRGRNYAFGYTGAFTDRQRSEFGTMLRGSFDGSRERDGAPDFLADYREALALLRQDPFDRAAFNDAVLRQDARAEARQARGRALMVGFIADFPPDERRAYADRLEHRISDMARRMKNHGNR</sequence>
<dbReference type="OrthoDB" id="7688532at2"/>
<name>A0A327Y8Z2_9RHOB</name>
<evidence type="ECO:0000256" key="1">
    <source>
        <dbReference type="SAM" id="Phobius"/>
    </source>
</evidence>
<keyword evidence="1" id="KW-1133">Transmembrane helix</keyword>
<gene>
    <name evidence="2" type="ORF">ATI53_101572</name>
</gene>